<keyword evidence="3" id="KW-1185">Reference proteome</keyword>
<evidence type="ECO:0000313" key="3">
    <source>
        <dbReference type="Proteomes" id="UP001530400"/>
    </source>
</evidence>
<evidence type="ECO:0000313" key="2">
    <source>
        <dbReference type="EMBL" id="KAL3795295.1"/>
    </source>
</evidence>
<feature type="compositionally biased region" description="Low complexity" evidence="1">
    <location>
        <begin position="1"/>
        <end position="30"/>
    </location>
</feature>
<protein>
    <submittedName>
        <fullName evidence="2">Uncharacterized protein</fullName>
    </submittedName>
</protein>
<dbReference type="AlphaFoldDB" id="A0ABD3Q584"/>
<accession>A0ABD3Q584</accession>
<dbReference type="Proteomes" id="UP001530400">
    <property type="component" value="Unassembled WGS sequence"/>
</dbReference>
<name>A0ABD3Q584_9STRA</name>
<dbReference type="EMBL" id="JALLPJ020000325">
    <property type="protein sequence ID" value="KAL3795295.1"/>
    <property type="molecule type" value="Genomic_DNA"/>
</dbReference>
<evidence type="ECO:0000256" key="1">
    <source>
        <dbReference type="SAM" id="MobiDB-lite"/>
    </source>
</evidence>
<sequence length="133" mass="14188">MTANSSSTVYSSRDSSQGSSSTGSSNSSYSYDVLQDDALSLQSMQQVDDDSSRSSVESDLSEDRFMAEFTSPQAQQGVNYDTVVDGSDVSLAKRLENSIPTQVGSRGAATSLKTSLSTTWCPITLLPQVFCEV</sequence>
<comment type="caution">
    <text evidence="2">The sequence shown here is derived from an EMBL/GenBank/DDBJ whole genome shotgun (WGS) entry which is preliminary data.</text>
</comment>
<feature type="region of interest" description="Disordered" evidence="1">
    <location>
        <begin position="1"/>
        <end position="61"/>
    </location>
</feature>
<reference evidence="2 3" key="1">
    <citation type="submission" date="2024-10" db="EMBL/GenBank/DDBJ databases">
        <title>Updated reference genomes for cyclostephanoid diatoms.</title>
        <authorList>
            <person name="Roberts W.R."/>
            <person name="Alverson A.J."/>
        </authorList>
    </citation>
    <scope>NUCLEOTIDE SEQUENCE [LARGE SCALE GENOMIC DNA]</scope>
    <source>
        <strain evidence="2 3">AJA010-31</strain>
    </source>
</reference>
<gene>
    <name evidence="2" type="ORF">ACHAWO_003694</name>
</gene>
<proteinExistence type="predicted"/>
<organism evidence="2 3">
    <name type="scientific">Cyclotella atomus</name>
    <dbReference type="NCBI Taxonomy" id="382360"/>
    <lineage>
        <taxon>Eukaryota</taxon>
        <taxon>Sar</taxon>
        <taxon>Stramenopiles</taxon>
        <taxon>Ochrophyta</taxon>
        <taxon>Bacillariophyta</taxon>
        <taxon>Coscinodiscophyceae</taxon>
        <taxon>Thalassiosirophycidae</taxon>
        <taxon>Stephanodiscales</taxon>
        <taxon>Stephanodiscaceae</taxon>
        <taxon>Cyclotella</taxon>
    </lineage>
</organism>